<reference evidence="3 4" key="1">
    <citation type="journal article" date="2021" name="bioRxiv">
        <title>Chromosome-scale and haplotype-resolved genome assembly of a tetraploid potato cultivar.</title>
        <authorList>
            <person name="Sun H."/>
            <person name="Jiao W.-B."/>
            <person name="Krause K."/>
            <person name="Campoy J.A."/>
            <person name="Goel M."/>
            <person name="Folz-Donahue K."/>
            <person name="Kukat C."/>
            <person name="Huettel B."/>
            <person name="Schneeberger K."/>
        </authorList>
    </citation>
    <scope>NUCLEOTIDE SEQUENCE [LARGE SCALE GENOMIC DNA]</scope>
    <source>
        <strain evidence="3">SolTubOtavaFocal</strain>
        <tissue evidence="3">Leaves</tissue>
    </source>
</reference>
<dbReference type="SUPFAM" id="SSF56672">
    <property type="entry name" value="DNA/RNA polymerases"/>
    <property type="match status" value="1"/>
</dbReference>
<dbReference type="Gene3D" id="3.30.70.270">
    <property type="match status" value="1"/>
</dbReference>
<proteinExistence type="predicted"/>
<sequence length="464" mass="52952">MKNARVHKSSTRGLSVKEYALKFTQLSKYVPTLVVDSRAKMNKFMMGVSNLVVNECRSAMLIPSMNSSCLMVHAEKIEEQKLKQVNREVKRARTDDGNSSKGKFEGQGRPRFKRRFSNQGSSSAPRVNKDNPKPQEGSSGGSSMVRPTCAKCGKKHDGKYIPGMGVFYGCGKRGHQLKNFPTLAAKGREDKQTFPSSLNVDSPKKNCFYALQSQELVSIVNEFLEVFPNDLPGIPPEREIDFGIDLLPNTQPISIPPYRIASAELKEQLKDLLDKGFIQPSISPWGAPVLFVRKMDRSLRMCIDYRQLNKVTINNKYPLPRINDLFDQLQGANYFSKIDLHLGYHQLRVRVVGIPKTSFRTRYCHYEFVVMSFGLTNAPAAFMDLMNRVFRYYLDMFVIVFIDDILIYSRSENEHMNHLRIVFQVLKDHQLYDRFSTCEFCLRSVAFLGHIVSSKGIEIDPKKT</sequence>
<dbReference type="EMBL" id="JAIVGD010000003">
    <property type="protein sequence ID" value="KAH0776329.1"/>
    <property type="molecule type" value="Genomic_DNA"/>
</dbReference>
<dbReference type="PROSITE" id="PS50878">
    <property type="entry name" value="RT_POL"/>
    <property type="match status" value="1"/>
</dbReference>
<name>A0ABQ7W6F8_SOLTU</name>
<keyword evidence="4" id="KW-1185">Reference proteome</keyword>
<dbReference type="Gene3D" id="3.10.10.10">
    <property type="entry name" value="HIV Type 1 Reverse Transcriptase, subunit A, domain 1"/>
    <property type="match status" value="1"/>
</dbReference>
<organism evidence="3 4">
    <name type="scientific">Solanum tuberosum</name>
    <name type="common">Potato</name>
    <dbReference type="NCBI Taxonomy" id="4113"/>
    <lineage>
        <taxon>Eukaryota</taxon>
        <taxon>Viridiplantae</taxon>
        <taxon>Streptophyta</taxon>
        <taxon>Embryophyta</taxon>
        <taxon>Tracheophyta</taxon>
        <taxon>Spermatophyta</taxon>
        <taxon>Magnoliopsida</taxon>
        <taxon>eudicotyledons</taxon>
        <taxon>Gunneridae</taxon>
        <taxon>Pentapetalae</taxon>
        <taxon>asterids</taxon>
        <taxon>lamiids</taxon>
        <taxon>Solanales</taxon>
        <taxon>Solanaceae</taxon>
        <taxon>Solanoideae</taxon>
        <taxon>Solaneae</taxon>
        <taxon>Solanum</taxon>
    </lineage>
</organism>
<feature type="compositionally biased region" description="Basic and acidic residues" evidence="1">
    <location>
        <begin position="88"/>
        <end position="108"/>
    </location>
</feature>
<dbReference type="InterPro" id="IPR053134">
    <property type="entry name" value="RNA-dir_DNA_polymerase"/>
</dbReference>
<feature type="domain" description="Reverse transcriptase" evidence="2">
    <location>
        <begin position="273"/>
        <end position="452"/>
    </location>
</feature>
<dbReference type="InterPro" id="IPR043128">
    <property type="entry name" value="Rev_trsase/Diguanyl_cyclase"/>
</dbReference>
<evidence type="ECO:0000313" key="3">
    <source>
        <dbReference type="EMBL" id="KAH0776329.1"/>
    </source>
</evidence>
<dbReference type="InterPro" id="IPR043502">
    <property type="entry name" value="DNA/RNA_pol_sf"/>
</dbReference>
<evidence type="ECO:0000259" key="2">
    <source>
        <dbReference type="PROSITE" id="PS50878"/>
    </source>
</evidence>
<dbReference type="CDD" id="cd01647">
    <property type="entry name" value="RT_LTR"/>
    <property type="match status" value="1"/>
</dbReference>
<accession>A0ABQ7W6F8</accession>
<protein>
    <recommendedName>
        <fullName evidence="2">Reverse transcriptase domain-containing protein</fullName>
    </recommendedName>
</protein>
<evidence type="ECO:0000256" key="1">
    <source>
        <dbReference type="SAM" id="MobiDB-lite"/>
    </source>
</evidence>
<gene>
    <name evidence="3" type="ORF">KY290_007740</name>
</gene>
<comment type="caution">
    <text evidence="3">The sequence shown here is derived from an EMBL/GenBank/DDBJ whole genome shotgun (WGS) entry which is preliminary data.</text>
</comment>
<dbReference type="PANTHER" id="PTHR24559:SF444">
    <property type="entry name" value="REVERSE TRANSCRIPTASE DOMAIN-CONTAINING PROTEIN"/>
    <property type="match status" value="1"/>
</dbReference>
<evidence type="ECO:0000313" key="4">
    <source>
        <dbReference type="Proteomes" id="UP000826656"/>
    </source>
</evidence>
<feature type="region of interest" description="Disordered" evidence="1">
    <location>
        <begin position="88"/>
        <end position="147"/>
    </location>
</feature>
<dbReference type="InterPro" id="IPR000477">
    <property type="entry name" value="RT_dom"/>
</dbReference>
<dbReference type="PANTHER" id="PTHR24559">
    <property type="entry name" value="TRANSPOSON TY3-I GAG-POL POLYPROTEIN"/>
    <property type="match status" value="1"/>
</dbReference>
<dbReference type="Proteomes" id="UP000826656">
    <property type="component" value="Unassembled WGS sequence"/>
</dbReference>
<dbReference type="Pfam" id="PF00078">
    <property type="entry name" value="RVT_1"/>
    <property type="match status" value="1"/>
</dbReference>